<reference evidence="2" key="1">
    <citation type="submission" date="2018-12" db="EMBL/GenBank/DDBJ databases">
        <title>Novel natural products biosynthetic potential of the class Ktedonobacteria.</title>
        <authorList>
            <person name="Zheng Y."/>
            <person name="Saitou A."/>
            <person name="Wang C.M."/>
            <person name="Toyoda A."/>
            <person name="Minakuchi Y."/>
            <person name="Sekiguchi Y."/>
            <person name="Ueda K."/>
            <person name="Takano H."/>
            <person name="Sakai Y."/>
            <person name="Yokota A."/>
            <person name="Yabe S."/>
        </authorList>
    </citation>
    <scope>NUCLEOTIDE SEQUENCE</scope>
    <source>
        <strain evidence="2">COM3</strain>
    </source>
</reference>
<dbReference type="Gene3D" id="1.10.510.10">
    <property type="entry name" value="Transferase(Phosphotransferase) domain 1"/>
    <property type="match status" value="1"/>
</dbReference>
<evidence type="ECO:0008006" key="3">
    <source>
        <dbReference type="Google" id="ProtNLM"/>
    </source>
</evidence>
<evidence type="ECO:0000313" key="2">
    <source>
        <dbReference type="EMBL" id="BBH86645.1"/>
    </source>
</evidence>
<dbReference type="Gene3D" id="3.30.200.20">
    <property type="entry name" value="Phosphorylase Kinase, domain 1"/>
    <property type="match status" value="1"/>
</dbReference>
<feature type="transmembrane region" description="Helical" evidence="1">
    <location>
        <begin position="365"/>
        <end position="385"/>
    </location>
</feature>
<proteinExistence type="predicted"/>
<dbReference type="InterPro" id="IPR011009">
    <property type="entry name" value="Kinase-like_dom_sf"/>
</dbReference>
<accession>A0A455SKF9</accession>
<sequence length="386" mass="42843">MSCPQCHYEGYRVGEPCPRCTYTQAPRSRPLTHQKKALTPLQPDVRLVGSGRYRVIDQIDKQQWTNGSTEVWLLAQDTLQTNKHVTICEASFPAGNNVPQAYVQAAMKSIVALSAHPRIPALHDMFLENNHTYFVFEQPAGTLLSQSLRLTTGGVLPELTVLDGCLAILDVLELLARQQPPLAHGRIKPNTINLFSDAKGSGWQLLRFSPLLFSFLQQQPQPGFIQTDLVMLLVTAYIALTGKQPDKNILQPIRKLNPAISEQTEAVIMRGLHDPRSYTTPADLAQQLRLCARALRSVSIPPIAPGPIPTPISVPPVTPQGDATQDLFAKYLQNIAPLEEKEEKDEKSILPEPESLPPIPNRNHYLFAALWGGCLFLSILVMVFFL</sequence>
<protein>
    <recommendedName>
        <fullName evidence="3">Protein kinase domain-containing protein</fullName>
    </recommendedName>
</protein>
<evidence type="ECO:0000256" key="1">
    <source>
        <dbReference type="SAM" id="Phobius"/>
    </source>
</evidence>
<dbReference type="EMBL" id="AP019376">
    <property type="protein sequence ID" value="BBH86645.1"/>
    <property type="molecule type" value="Genomic_DNA"/>
</dbReference>
<dbReference type="SUPFAM" id="SSF56112">
    <property type="entry name" value="Protein kinase-like (PK-like)"/>
    <property type="match status" value="1"/>
</dbReference>
<gene>
    <name evidence="2" type="ORF">KTC_13960</name>
</gene>
<organism evidence="2">
    <name type="scientific">Thermosporothrix sp. COM3</name>
    <dbReference type="NCBI Taxonomy" id="2490863"/>
    <lineage>
        <taxon>Bacteria</taxon>
        <taxon>Bacillati</taxon>
        <taxon>Chloroflexota</taxon>
        <taxon>Ktedonobacteria</taxon>
        <taxon>Ktedonobacterales</taxon>
        <taxon>Thermosporotrichaceae</taxon>
        <taxon>Thermosporothrix</taxon>
    </lineage>
</organism>
<dbReference type="AlphaFoldDB" id="A0A455SKF9"/>
<keyword evidence="1" id="KW-0472">Membrane</keyword>
<name>A0A455SKF9_9CHLR</name>
<keyword evidence="1" id="KW-1133">Transmembrane helix</keyword>
<keyword evidence="1" id="KW-0812">Transmembrane</keyword>